<evidence type="ECO:0000313" key="1">
    <source>
        <dbReference type="EMBL" id="KAG5583519.1"/>
    </source>
</evidence>
<sequence length="85" mass="10194">MEMALSYDYNGDKKHEISTELENLRHHLRDIDAQIHEARLIGRAGILALLITRREILYLKRKTELENELETKYNIFYRSFLEENS</sequence>
<dbReference type="Proteomes" id="UP000824120">
    <property type="component" value="Chromosome 10"/>
</dbReference>
<evidence type="ECO:0000313" key="2">
    <source>
        <dbReference type="Proteomes" id="UP000824120"/>
    </source>
</evidence>
<dbReference type="AlphaFoldDB" id="A0A9J5X702"/>
<organism evidence="1 2">
    <name type="scientific">Solanum commersonii</name>
    <name type="common">Commerson's wild potato</name>
    <name type="synonym">Commerson's nightshade</name>
    <dbReference type="NCBI Taxonomy" id="4109"/>
    <lineage>
        <taxon>Eukaryota</taxon>
        <taxon>Viridiplantae</taxon>
        <taxon>Streptophyta</taxon>
        <taxon>Embryophyta</taxon>
        <taxon>Tracheophyta</taxon>
        <taxon>Spermatophyta</taxon>
        <taxon>Magnoliopsida</taxon>
        <taxon>eudicotyledons</taxon>
        <taxon>Gunneridae</taxon>
        <taxon>Pentapetalae</taxon>
        <taxon>asterids</taxon>
        <taxon>lamiids</taxon>
        <taxon>Solanales</taxon>
        <taxon>Solanaceae</taxon>
        <taxon>Solanoideae</taxon>
        <taxon>Solaneae</taxon>
        <taxon>Solanum</taxon>
    </lineage>
</organism>
<name>A0A9J5X702_SOLCO</name>
<keyword evidence="2" id="KW-1185">Reference proteome</keyword>
<protein>
    <submittedName>
        <fullName evidence="1">Uncharacterized protein</fullName>
    </submittedName>
</protein>
<dbReference type="EMBL" id="JACXVP010000010">
    <property type="protein sequence ID" value="KAG5583519.1"/>
    <property type="molecule type" value="Genomic_DNA"/>
</dbReference>
<proteinExistence type="predicted"/>
<accession>A0A9J5X702</accession>
<reference evidence="1 2" key="1">
    <citation type="submission" date="2020-09" db="EMBL/GenBank/DDBJ databases">
        <title>De no assembly of potato wild relative species, Solanum commersonii.</title>
        <authorList>
            <person name="Cho K."/>
        </authorList>
    </citation>
    <scope>NUCLEOTIDE SEQUENCE [LARGE SCALE GENOMIC DNA]</scope>
    <source>
        <strain evidence="1">LZ3.2</strain>
        <tissue evidence="1">Leaf</tissue>
    </source>
</reference>
<gene>
    <name evidence="1" type="ORF">H5410_054146</name>
</gene>
<comment type="caution">
    <text evidence="1">The sequence shown here is derived from an EMBL/GenBank/DDBJ whole genome shotgun (WGS) entry which is preliminary data.</text>
</comment>